<evidence type="ECO:0000259" key="12">
    <source>
        <dbReference type="Pfam" id="PF00117"/>
    </source>
</evidence>
<dbReference type="OrthoDB" id="9807137at2"/>
<evidence type="ECO:0000256" key="7">
    <source>
        <dbReference type="ARBA" id="ARBA00023239"/>
    </source>
</evidence>
<keyword evidence="3 10" id="KW-0028">Amino-acid biosynthesis</keyword>
<reference evidence="13 14" key="1">
    <citation type="submission" date="2019-03" db="EMBL/GenBank/DDBJ databases">
        <title>Genomic Encyclopedia of Type Strains, Phase IV (KMG-IV): sequencing the most valuable type-strain genomes for metagenomic binning, comparative biology and taxonomic classification.</title>
        <authorList>
            <person name="Goeker M."/>
        </authorList>
    </citation>
    <scope>NUCLEOTIDE SEQUENCE [LARGE SCALE GENOMIC DNA]</scope>
    <source>
        <strain evidence="13 14">DSM 2132</strain>
    </source>
</reference>
<dbReference type="SUPFAM" id="SSF52317">
    <property type="entry name" value="Class I glutamine amidotransferase-like"/>
    <property type="match status" value="1"/>
</dbReference>
<keyword evidence="14" id="KW-1185">Reference proteome</keyword>
<protein>
    <recommendedName>
        <fullName evidence="10">Imidazole glycerol phosphate synthase subunit HisH</fullName>
        <ecNumber evidence="10">4.3.2.10</ecNumber>
    </recommendedName>
    <alternativeName>
        <fullName evidence="10">IGP synthase glutaminase subunit</fullName>
        <ecNumber evidence="10">3.5.1.2</ecNumber>
    </alternativeName>
    <alternativeName>
        <fullName evidence="10">IGP synthase subunit HisH</fullName>
    </alternativeName>
    <alternativeName>
        <fullName evidence="10">ImGP synthase subunit HisH</fullName>
        <shortName evidence="10">IGPS subunit HisH</shortName>
    </alternativeName>
</protein>
<evidence type="ECO:0000256" key="3">
    <source>
        <dbReference type="ARBA" id="ARBA00022605"/>
    </source>
</evidence>
<evidence type="ECO:0000256" key="4">
    <source>
        <dbReference type="ARBA" id="ARBA00022801"/>
    </source>
</evidence>
<keyword evidence="6 10" id="KW-0368">Histidine biosynthesis</keyword>
<dbReference type="EMBL" id="SLXO01000003">
    <property type="protein sequence ID" value="TCP36176.1"/>
    <property type="molecule type" value="Genomic_DNA"/>
</dbReference>
<comment type="function">
    <text evidence="10">IGPS catalyzes the conversion of PRFAR and glutamine to IGP, AICAR and glutamate. The HisH subunit catalyzes the hydrolysis of glutamine to glutamate and ammonia as part of the synthesis of IGP and AICAR. The resulting ammonia molecule is channeled to the active site of HisF.</text>
</comment>
<dbReference type="CDD" id="cd01748">
    <property type="entry name" value="GATase1_IGP_Synthase"/>
    <property type="match status" value="1"/>
</dbReference>
<feature type="active site" evidence="10 11">
    <location>
        <position position="197"/>
    </location>
</feature>
<evidence type="ECO:0000256" key="10">
    <source>
        <dbReference type="HAMAP-Rule" id="MF_00278"/>
    </source>
</evidence>
<comment type="subcellular location">
    <subcellularLocation>
        <location evidence="10">Cytoplasm</location>
    </subcellularLocation>
</comment>
<dbReference type="GO" id="GO:0016829">
    <property type="term" value="F:lyase activity"/>
    <property type="evidence" value="ECO:0007669"/>
    <property type="project" value="UniProtKB-KW"/>
</dbReference>
<comment type="catalytic activity">
    <reaction evidence="9 10">
        <text>L-glutamine + H2O = L-glutamate + NH4(+)</text>
        <dbReference type="Rhea" id="RHEA:15889"/>
        <dbReference type="ChEBI" id="CHEBI:15377"/>
        <dbReference type="ChEBI" id="CHEBI:28938"/>
        <dbReference type="ChEBI" id="CHEBI:29985"/>
        <dbReference type="ChEBI" id="CHEBI:58359"/>
        <dbReference type="EC" id="3.5.1.2"/>
    </reaction>
</comment>
<dbReference type="UniPathway" id="UPA00031">
    <property type="reaction ID" value="UER00010"/>
</dbReference>
<dbReference type="PIRSF" id="PIRSF000495">
    <property type="entry name" value="Amidotransf_hisH"/>
    <property type="match status" value="1"/>
</dbReference>
<evidence type="ECO:0000256" key="8">
    <source>
        <dbReference type="ARBA" id="ARBA00047838"/>
    </source>
</evidence>
<evidence type="ECO:0000256" key="5">
    <source>
        <dbReference type="ARBA" id="ARBA00022962"/>
    </source>
</evidence>
<comment type="pathway">
    <text evidence="1 10">Amino-acid biosynthesis; L-histidine biosynthesis; L-histidine from 5-phospho-alpha-D-ribose 1-diphosphate: step 5/9.</text>
</comment>
<dbReference type="RefSeq" id="WP_132707741.1">
    <property type="nucleotide sequence ID" value="NZ_JACIGF010000003.1"/>
</dbReference>
<comment type="catalytic activity">
    <reaction evidence="8 10">
        <text>5-[(5-phospho-1-deoxy-D-ribulos-1-ylimino)methylamino]-1-(5-phospho-beta-D-ribosyl)imidazole-4-carboxamide + L-glutamine = D-erythro-1-(imidazol-4-yl)glycerol 3-phosphate + 5-amino-1-(5-phospho-beta-D-ribosyl)imidazole-4-carboxamide + L-glutamate + H(+)</text>
        <dbReference type="Rhea" id="RHEA:24793"/>
        <dbReference type="ChEBI" id="CHEBI:15378"/>
        <dbReference type="ChEBI" id="CHEBI:29985"/>
        <dbReference type="ChEBI" id="CHEBI:58278"/>
        <dbReference type="ChEBI" id="CHEBI:58359"/>
        <dbReference type="ChEBI" id="CHEBI:58475"/>
        <dbReference type="ChEBI" id="CHEBI:58525"/>
        <dbReference type="EC" id="4.3.2.10"/>
    </reaction>
</comment>
<keyword evidence="5 10" id="KW-0315">Glutamine amidotransferase</keyword>
<evidence type="ECO:0000256" key="2">
    <source>
        <dbReference type="ARBA" id="ARBA00011152"/>
    </source>
</evidence>
<dbReference type="InParanoid" id="A0A4V2SPR3"/>
<gene>
    <name evidence="10" type="primary">hisH</name>
    <name evidence="13" type="ORF">EV659_10363</name>
</gene>
<feature type="active site" description="Nucleophile" evidence="10 11">
    <location>
        <position position="89"/>
    </location>
</feature>
<dbReference type="NCBIfam" id="TIGR01855">
    <property type="entry name" value="IMP_synth_hisH"/>
    <property type="match status" value="1"/>
</dbReference>
<organism evidence="13 14">
    <name type="scientific">Rhodothalassium salexigens DSM 2132</name>
    <dbReference type="NCBI Taxonomy" id="1188247"/>
    <lineage>
        <taxon>Bacteria</taxon>
        <taxon>Pseudomonadati</taxon>
        <taxon>Pseudomonadota</taxon>
        <taxon>Alphaproteobacteria</taxon>
        <taxon>Rhodothalassiales</taxon>
        <taxon>Rhodothalassiaceae</taxon>
        <taxon>Rhodothalassium</taxon>
    </lineage>
</organism>
<dbReference type="Pfam" id="PF00117">
    <property type="entry name" value="GATase"/>
    <property type="match status" value="1"/>
</dbReference>
<evidence type="ECO:0000256" key="11">
    <source>
        <dbReference type="PIRSR" id="PIRSR000495-1"/>
    </source>
</evidence>
<keyword evidence="4 10" id="KW-0378">Hydrolase</keyword>
<dbReference type="PANTHER" id="PTHR42701:SF1">
    <property type="entry name" value="IMIDAZOLE GLYCEROL PHOSPHATE SYNTHASE SUBUNIT HISH"/>
    <property type="match status" value="1"/>
</dbReference>
<dbReference type="GO" id="GO:0004359">
    <property type="term" value="F:glutaminase activity"/>
    <property type="evidence" value="ECO:0007669"/>
    <property type="project" value="UniProtKB-EC"/>
</dbReference>
<dbReference type="Proteomes" id="UP000295399">
    <property type="component" value="Unassembled WGS sequence"/>
</dbReference>
<dbReference type="InterPro" id="IPR017926">
    <property type="entry name" value="GATASE"/>
</dbReference>
<dbReference type="FunCoup" id="A0A4V2SPR3">
    <property type="interactions" value="297"/>
</dbReference>
<proteinExistence type="inferred from homology"/>
<dbReference type="PANTHER" id="PTHR42701">
    <property type="entry name" value="IMIDAZOLE GLYCEROL PHOSPHATE SYNTHASE SUBUNIT HISH"/>
    <property type="match status" value="1"/>
</dbReference>
<dbReference type="Gene3D" id="3.40.50.880">
    <property type="match status" value="1"/>
</dbReference>
<evidence type="ECO:0000256" key="9">
    <source>
        <dbReference type="ARBA" id="ARBA00049534"/>
    </source>
</evidence>
<comment type="subunit">
    <text evidence="2 10">Heterodimer of HisH and HisF.</text>
</comment>
<keyword evidence="7 10" id="KW-0456">Lyase</keyword>
<evidence type="ECO:0000313" key="13">
    <source>
        <dbReference type="EMBL" id="TCP36176.1"/>
    </source>
</evidence>
<evidence type="ECO:0000256" key="6">
    <source>
        <dbReference type="ARBA" id="ARBA00023102"/>
    </source>
</evidence>
<dbReference type="GO" id="GO:0000105">
    <property type="term" value="P:L-histidine biosynthetic process"/>
    <property type="evidence" value="ECO:0007669"/>
    <property type="project" value="UniProtKB-UniRule"/>
</dbReference>
<dbReference type="PROSITE" id="PS51273">
    <property type="entry name" value="GATASE_TYPE_1"/>
    <property type="match status" value="1"/>
</dbReference>
<dbReference type="InterPro" id="IPR029062">
    <property type="entry name" value="Class_I_gatase-like"/>
</dbReference>
<dbReference type="GO" id="GO:0000107">
    <property type="term" value="F:imidazoleglycerol-phosphate synthase activity"/>
    <property type="evidence" value="ECO:0007669"/>
    <property type="project" value="UniProtKB-UniRule"/>
</dbReference>
<dbReference type="EC" id="3.5.1.2" evidence="10"/>
<dbReference type="HAMAP" id="MF_00278">
    <property type="entry name" value="HisH"/>
    <property type="match status" value="1"/>
</dbReference>
<evidence type="ECO:0000313" key="14">
    <source>
        <dbReference type="Proteomes" id="UP000295399"/>
    </source>
</evidence>
<feature type="domain" description="Glutamine amidotransferase" evidence="12">
    <location>
        <begin position="7"/>
        <end position="213"/>
    </location>
</feature>
<evidence type="ECO:0000256" key="1">
    <source>
        <dbReference type="ARBA" id="ARBA00005091"/>
    </source>
</evidence>
<name>A0A4V2SPR3_RHOSA</name>
<keyword evidence="10" id="KW-0963">Cytoplasm</keyword>
<dbReference type="AlphaFoldDB" id="A0A4V2SPR3"/>
<accession>A0A4V2SPR3</accession>
<comment type="caution">
    <text evidence="13">The sequence shown here is derived from an EMBL/GenBank/DDBJ whole genome shotgun (WGS) entry which is preliminary data.</text>
</comment>
<feature type="active site" evidence="10 11">
    <location>
        <position position="199"/>
    </location>
</feature>
<sequence>MSERVAVVDCGSGNLRSAEKALVRAARGAGIDRRVAVTADPDAVRRADRLVLPGVGAFAECRDGLARVAGMLDALDEACRAAKPILGICVGMQLLASRGHEYRVEPGLDWIAGEVQPLKPADRAAKIPHMGWNRLTPTLAGSRHPLLDGIGPGAHMYFVHSYHFVPAARAAVLAESDHGGRFVAAIGRDTVVGTQFHPEKSQQMGQKLLENFLRWRP</sequence>
<dbReference type="EC" id="4.3.2.10" evidence="10"/>
<dbReference type="InterPro" id="IPR010139">
    <property type="entry name" value="Imidazole-glycPsynth_HisH"/>
</dbReference>
<dbReference type="GO" id="GO:0005737">
    <property type="term" value="C:cytoplasm"/>
    <property type="evidence" value="ECO:0007669"/>
    <property type="project" value="UniProtKB-SubCell"/>
</dbReference>